<dbReference type="AlphaFoldDB" id="E6S9M8"/>
<evidence type="ECO:0000313" key="2">
    <source>
        <dbReference type="EMBL" id="ADU49266.1"/>
    </source>
</evidence>
<evidence type="ECO:0000313" key="3">
    <source>
        <dbReference type="Proteomes" id="UP000008914"/>
    </source>
</evidence>
<reference evidence="2 3" key="1">
    <citation type="journal article" date="2010" name="Stand. Genomic Sci.">
        <title>Complete genome sequence of Intrasporangium calvum type strain (7 KIP).</title>
        <authorList>
            <person name="Del Rio T.G."/>
            <person name="Chertkov O."/>
            <person name="Yasawong M."/>
            <person name="Lucas S."/>
            <person name="Deshpande S."/>
            <person name="Cheng J.F."/>
            <person name="Detter C."/>
            <person name="Tapia R."/>
            <person name="Han C."/>
            <person name="Goodwin L."/>
            <person name="Pitluck S."/>
            <person name="Liolios K."/>
            <person name="Ivanova N."/>
            <person name="Mavromatis K."/>
            <person name="Pati A."/>
            <person name="Chen A."/>
            <person name="Palaniappan K."/>
            <person name="Land M."/>
            <person name="Hauser L."/>
            <person name="Chang Y.J."/>
            <person name="Jeffries C.D."/>
            <person name="Rohde M."/>
            <person name="Pukall R."/>
            <person name="Sikorski J."/>
            <person name="Goker M."/>
            <person name="Woyke T."/>
            <person name="Bristow J."/>
            <person name="Eisen J.A."/>
            <person name="Markowitz V."/>
            <person name="Hugenholtz P."/>
            <person name="Kyrpides N.C."/>
            <person name="Klenk H.P."/>
            <person name="Lapidus A."/>
        </authorList>
    </citation>
    <scope>NUCLEOTIDE SEQUENCE [LARGE SCALE GENOMIC DNA]</scope>
    <source>
        <strain evidence="3">ATCC 23552 / DSM 43043 / JCM 3097 / NBRC 12989 / 7 KIP</strain>
    </source>
</reference>
<evidence type="ECO:0000256" key="1">
    <source>
        <dbReference type="SAM" id="MobiDB-lite"/>
    </source>
</evidence>
<organism evidence="2 3">
    <name type="scientific">Intrasporangium calvum (strain ATCC 23552 / DSM 43043 / JCM 3097 / NBRC 12989 / NCIMB 10167 / NRRL B-3866 / 7 KIP)</name>
    <dbReference type="NCBI Taxonomy" id="710696"/>
    <lineage>
        <taxon>Bacteria</taxon>
        <taxon>Bacillati</taxon>
        <taxon>Actinomycetota</taxon>
        <taxon>Actinomycetes</taxon>
        <taxon>Micrococcales</taxon>
        <taxon>Intrasporangiaceae</taxon>
        <taxon>Intrasporangium</taxon>
    </lineage>
</organism>
<protein>
    <submittedName>
        <fullName evidence="2">Uncharacterized protein</fullName>
    </submittedName>
</protein>
<proteinExistence type="predicted"/>
<dbReference type="STRING" id="710696.Intca_2765"/>
<dbReference type="EMBL" id="CP002343">
    <property type="protein sequence ID" value="ADU49266.1"/>
    <property type="molecule type" value="Genomic_DNA"/>
</dbReference>
<feature type="region of interest" description="Disordered" evidence="1">
    <location>
        <begin position="1"/>
        <end position="33"/>
    </location>
</feature>
<dbReference type="KEGG" id="ica:Intca_2765"/>
<gene>
    <name evidence="2" type="ordered locus">Intca_2765</name>
</gene>
<dbReference type="HOGENOM" id="CLU_3382305_0_0_11"/>
<feature type="compositionally biased region" description="Polar residues" evidence="1">
    <location>
        <begin position="19"/>
        <end position="33"/>
    </location>
</feature>
<dbReference type="Proteomes" id="UP000008914">
    <property type="component" value="Chromosome"/>
</dbReference>
<sequence length="33" mass="3567">MPLSQLSGIRHPRHGAELTSDSPAGQNTTTRHI</sequence>
<accession>E6S9M8</accession>
<name>E6S9M8_INTC7</name>
<keyword evidence="3" id="KW-1185">Reference proteome</keyword>